<reference evidence="8" key="1">
    <citation type="submission" date="2020-01" db="EMBL/GenBank/DDBJ databases">
        <authorList>
            <person name="Meier V. D."/>
            <person name="Meier V D."/>
        </authorList>
    </citation>
    <scope>NUCLEOTIDE SEQUENCE</scope>
    <source>
        <strain evidence="8">HLG_WM_MAG_09</strain>
    </source>
</reference>
<dbReference type="PANTHER" id="PTHR11046:SF0">
    <property type="entry name" value="OLIGORIBONUCLEASE, MITOCHONDRIAL"/>
    <property type="match status" value="1"/>
</dbReference>
<keyword evidence="2 6" id="KW-0540">Nuclease</keyword>
<keyword evidence="6" id="KW-0963">Cytoplasm</keyword>
<dbReference type="EC" id="3.1.-.-" evidence="6"/>
<dbReference type="PANTHER" id="PTHR11046">
    <property type="entry name" value="OLIGORIBONUCLEASE, MITOCHONDRIAL"/>
    <property type="match status" value="1"/>
</dbReference>
<dbReference type="NCBIfam" id="NF003765">
    <property type="entry name" value="PRK05359.1"/>
    <property type="match status" value="1"/>
</dbReference>
<dbReference type="InterPro" id="IPR036397">
    <property type="entry name" value="RNaseH_sf"/>
</dbReference>
<dbReference type="HAMAP" id="MF_00045">
    <property type="entry name" value="Oligoribonuclease"/>
    <property type="match status" value="1"/>
</dbReference>
<evidence type="ECO:0000256" key="3">
    <source>
        <dbReference type="ARBA" id="ARBA00022801"/>
    </source>
</evidence>
<sequence length="181" mass="20911">MTVNKENLIWIDLEMTGLDTINDVIIEIATVVTDKDLNKLAEGPVLAIHQSQETLDKMDDWNQNQHGGSGLIKRVQESNISAQQAEQATIDFLSQYVPSFTSPMCGNTICQDRRFLARYMPELEAFFHYRHIDVSTFKELATRWRPDLTGKFEKQGSHLALDDIYDSIAELQFYREHFLRI</sequence>
<feature type="domain" description="Exonuclease" evidence="7">
    <location>
        <begin position="7"/>
        <end position="180"/>
    </location>
</feature>
<dbReference type="Gene3D" id="3.30.420.10">
    <property type="entry name" value="Ribonuclease H-like superfamily/Ribonuclease H"/>
    <property type="match status" value="1"/>
</dbReference>
<dbReference type="EMBL" id="CACVAT010000440">
    <property type="protein sequence ID" value="CAA6827561.1"/>
    <property type="molecule type" value="Genomic_DNA"/>
</dbReference>
<evidence type="ECO:0000259" key="7">
    <source>
        <dbReference type="SMART" id="SM00479"/>
    </source>
</evidence>
<name>A0A6S6UB60_9GAMM</name>
<dbReference type="FunFam" id="3.30.420.10:FF:000003">
    <property type="entry name" value="Oligoribonuclease"/>
    <property type="match status" value="1"/>
</dbReference>
<keyword evidence="3 6" id="KW-0378">Hydrolase</keyword>
<dbReference type="SUPFAM" id="SSF53098">
    <property type="entry name" value="Ribonuclease H-like"/>
    <property type="match status" value="1"/>
</dbReference>
<dbReference type="GO" id="GO:0006259">
    <property type="term" value="P:DNA metabolic process"/>
    <property type="evidence" value="ECO:0007669"/>
    <property type="project" value="UniProtKB-ARBA"/>
</dbReference>
<dbReference type="SMART" id="SM00479">
    <property type="entry name" value="EXOIII"/>
    <property type="match status" value="1"/>
</dbReference>
<feature type="active site" evidence="6">
    <location>
        <position position="129"/>
    </location>
</feature>
<dbReference type="GO" id="GO:0005737">
    <property type="term" value="C:cytoplasm"/>
    <property type="evidence" value="ECO:0007669"/>
    <property type="project" value="UniProtKB-SubCell"/>
</dbReference>
<dbReference type="InterPro" id="IPR013520">
    <property type="entry name" value="Ribonucl_H"/>
</dbReference>
<dbReference type="GO" id="GO:0000175">
    <property type="term" value="F:3'-5'-RNA exonuclease activity"/>
    <property type="evidence" value="ECO:0007669"/>
    <property type="project" value="InterPro"/>
</dbReference>
<evidence type="ECO:0000256" key="4">
    <source>
        <dbReference type="ARBA" id="ARBA00022839"/>
    </source>
</evidence>
<dbReference type="AlphaFoldDB" id="A0A6S6UB60"/>
<dbReference type="GO" id="GO:0003676">
    <property type="term" value="F:nucleic acid binding"/>
    <property type="evidence" value="ECO:0007669"/>
    <property type="project" value="InterPro"/>
</dbReference>
<protein>
    <recommendedName>
        <fullName evidence="5 6">Oligoribonuclease</fullName>
        <ecNumber evidence="6">3.1.-.-</ecNumber>
    </recommendedName>
</protein>
<organism evidence="8">
    <name type="scientific">uncultured Thiotrichaceae bacterium</name>
    <dbReference type="NCBI Taxonomy" id="298394"/>
    <lineage>
        <taxon>Bacteria</taxon>
        <taxon>Pseudomonadati</taxon>
        <taxon>Pseudomonadota</taxon>
        <taxon>Gammaproteobacteria</taxon>
        <taxon>Thiotrichales</taxon>
        <taxon>Thiotrichaceae</taxon>
        <taxon>environmental samples</taxon>
    </lineage>
</organism>
<accession>A0A6S6UB60</accession>
<comment type="subcellular location">
    <subcellularLocation>
        <location evidence="6">Cytoplasm</location>
    </subcellularLocation>
</comment>
<evidence type="ECO:0000313" key="8">
    <source>
        <dbReference type="EMBL" id="CAA6827561.1"/>
    </source>
</evidence>
<evidence type="ECO:0000256" key="2">
    <source>
        <dbReference type="ARBA" id="ARBA00022722"/>
    </source>
</evidence>
<evidence type="ECO:0000256" key="6">
    <source>
        <dbReference type="HAMAP-Rule" id="MF_00045"/>
    </source>
</evidence>
<comment type="function">
    <text evidence="6">3'-to-5' exoribonuclease specific for small oligoribonucleotides.</text>
</comment>
<evidence type="ECO:0000256" key="5">
    <source>
        <dbReference type="ARBA" id="ARBA00070964"/>
    </source>
</evidence>
<keyword evidence="4 6" id="KW-0269">Exonuclease</keyword>
<comment type="similarity">
    <text evidence="1 6">Belongs to the oligoribonuclease family.</text>
</comment>
<dbReference type="Pfam" id="PF00929">
    <property type="entry name" value="RNase_T"/>
    <property type="match status" value="1"/>
</dbReference>
<gene>
    <name evidence="6" type="primary">orn</name>
    <name evidence="8" type="ORF">HELGO_WM19353</name>
</gene>
<dbReference type="InterPro" id="IPR012337">
    <property type="entry name" value="RNaseH-like_sf"/>
</dbReference>
<dbReference type="CDD" id="cd06135">
    <property type="entry name" value="Orn"/>
    <property type="match status" value="1"/>
</dbReference>
<proteinExistence type="inferred from homology"/>
<evidence type="ECO:0000256" key="1">
    <source>
        <dbReference type="ARBA" id="ARBA00009921"/>
    </source>
</evidence>
<dbReference type="InterPro" id="IPR022894">
    <property type="entry name" value="Oligoribonuclease"/>
</dbReference>